<protein>
    <recommendedName>
        <fullName evidence="3">NAD+ kinase</fullName>
    </recommendedName>
</protein>
<evidence type="ECO:0008006" key="3">
    <source>
        <dbReference type="Google" id="ProtNLM"/>
    </source>
</evidence>
<keyword evidence="2" id="KW-1185">Reference proteome</keyword>
<organism evidence="1 2">
    <name type="scientific">Victivallis lenta</name>
    <dbReference type="NCBI Taxonomy" id="2606640"/>
    <lineage>
        <taxon>Bacteria</taxon>
        <taxon>Pseudomonadati</taxon>
        <taxon>Lentisphaerota</taxon>
        <taxon>Lentisphaeria</taxon>
        <taxon>Victivallales</taxon>
        <taxon>Victivallaceae</taxon>
        <taxon>Victivallis</taxon>
    </lineage>
</organism>
<accession>A0A844G728</accession>
<dbReference type="InterPro" id="IPR017438">
    <property type="entry name" value="ATP-NAD_kinase_N"/>
</dbReference>
<dbReference type="Gene3D" id="3.40.50.10330">
    <property type="entry name" value="Probable inorganic polyphosphate/atp-NAD kinase, domain 1"/>
    <property type="match status" value="1"/>
</dbReference>
<dbReference type="SUPFAM" id="SSF111331">
    <property type="entry name" value="NAD kinase/diacylglycerol kinase-like"/>
    <property type="match status" value="1"/>
</dbReference>
<dbReference type="EMBL" id="VUNS01000026">
    <property type="protein sequence ID" value="MST98943.1"/>
    <property type="molecule type" value="Genomic_DNA"/>
</dbReference>
<dbReference type="Gene3D" id="2.60.200.30">
    <property type="entry name" value="Probable inorganic polyphosphate/atp-NAD kinase, domain 2"/>
    <property type="match status" value="1"/>
</dbReference>
<name>A0A844G728_9BACT</name>
<evidence type="ECO:0000313" key="2">
    <source>
        <dbReference type="Proteomes" id="UP000435649"/>
    </source>
</evidence>
<evidence type="ECO:0000313" key="1">
    <source>
        <dbReference type="EMBL" id="MST98943.1"/>
    </source>
</evidence>
<dbReference type="InterPro" id="IPR016064">
    <property type="entry name" value="NAD/diacylglycerol_kinase_sf"/>
</dbReference>
<dbReference type="InterPro" id="IPR017437">
    <property type="entry name" value="ATP-NAD_kinase_PpnK-typ_C"/>
</dbReference>
<reference evidence="1 2" key="1">
    <citation type="submission" date="2019-08" db="EMBL/GenBank/DDBJ databases">
        <title>In-depth cultivation of the pig gut microbiome towards novel bacterial diversity and tailored functional studies.</title>
        <authorList>
            <person name="Wylensek D."/>
            <person name="Hitch T.C.A."/>
            <person name="Clavel T."/>
        </authorList>
    </citation>
    <scope>NUCLEOTIDE SEQUENCE [LARGE SCALE GENOMIC DNA]</scope>
    <source>
        <strain evidence="1 2">BBE-744-WT-12</strain>
    </source>
</reference>
<dbReference type="RefSeq" id="WP_106052683.1">
    <property type="nucleotide sequence ID" value="NZ_CALXOB010000059.1"/>
</dbReference>
<comment type="caution">
    <text evidence="1">The sequence shown here is derived from an EMBL/GenBank/DDBJ whole genome shotgun (WGS) entry which is preliminary data.</text>
</comment>
<sequence length="251" mass="27361">MKIRLVGKNLEDIRPLLALADFAEAGEGETPELVVTHGGDGALLGAARDYPQLPILPVRDARTAPLCPRHECRIQLEAFRAGRTRLLPLPMISGAVRDVTLHALNDVFLHNMDRSSALRYRVRINGELYANEVVGDGVGLASVHGSTAYYKSITHSIFRVGIGLAFSNSTEEVSHLVLSESSVIEIEVVRGPGILIADNSPVRPVVNEGEIVTLRQSDRTARIYGLDNFMCPACRALRHPGANPRPVGWTF</sequence>
<dbReference type="GO" id="GO:0019674">
    <property type="term" value="P:NAD+ metabolic process"/>
    <property type="evidence" value="ECO:0007669"/>
    <property type="project" value="InterPro"/>
</dbReference>
<proteinExistence type="predicted"/>
<dbReference type="GO" id="GO:0003951">
    <property type="term" value="F:NAD+ kinase activity"/>
    <property type="evidence" value="ECO:0007669"/>
    <property type="project" value="InterPro"/>
</dbReference>
<dbReference type="Proteomes" id="UP000435649">
    <property type="component" value="Unassembled WGS sequence"/>
</dbReference>
<gene>
    <name evidence="1" type="ORF">FYJ85_18060</name>
</gene>
<dbReference type="AlphaFoldDB" id="A0A844G728"/>